<feature type="domain" description="Tc1-like transposase DDE" evidence="1">
    <location>
        <begin position="339"/>
        <end position="404"/>
    </location>
</feature>
<dbReference type="AlphaFoldDB" id="A0A6A6EDK8"/>
<dbReference type="InterPro" id="IPR038717">
    <property type="entry name" value="Tc1-like_DDE_dom"/>
</dbReference>
<organism evidence="2 3">
    <name type="scientific">Zopfia rhizophila CBS 207.26</name>
    <dbReference type="NCBI Taxonomy" id="1314779"/>
    <lineage>
        <taxon>Eukaryota</taxon>
        <taxon>Fungi</taxon>
        <taxon>Dikarya</taxon>
        <taxon>Ascomycota</taxon>
        <taxon>Pezizomycotina</taxon>
        <taxon>Dothideomycetes</taxon>
        <taxon>Dothideomycetes incertae sedis</taxon>
        <taxon>Zopfiaceae</taxon>
        <taxon>Zopfia</taxon>
    </lineage>
</organism>
<evidence type="ECO:0000259" key="1">
    <source>
        <dbReference type="Pfam" id="PF13358"/>
    </source>
</evidence>
<gene>
    <name evidence="2" type="ORF">K469DRAFT_703220</name>
</gene>
<dbReference type="Proteomes" id="UP000800200">
    <property type="component" value="Unassembled WGS sequence"/>
</dbReference>
<accession>A0A6A6EDK8</accession>
<dbReference type="Pfam" id="PF13358">
    <property type="entry name" value="DDE_3"/>
    <property type="match status" value="1"/>
</dbReference>
<dbReference type="Gene3D" id="3.30.420.10">
    <property type="entry name" value="Ribonuclease H-like superfamily/Ribonuclease H"/>
    <property type="match status" value="1"/>
</dbReference>
<dbReference type="EMBL" id="ML994623">
    <property type="protein sequence ID" value="KAF2188629.1"/>
    <property type="molecule type" value="Genomic_DNA"/>
</dbReference>
<dbReference type="OrthoDB" id="3687914at2759"/>
<dbReference type="GO" id="GO:0003676">
    <property type="term" value="F:nucleic acid binding"/>
    <property type="evidence" value="ECO:0007669"/>
    <property type="project" value="InterPro"/>
</dbReference>
<protein>
    <recommendedName>
        <fullName evidence="1">Tc1-like transposase DDE domain-containing protein</fullName>
    </recommendedName>
</protein>
<evidence type="ECO:0000313" key="2">
    <source>
        <dbReference type="EMBL" id="KAF2188629.1"/>
    </source>
</evidence>
<dbReference type="InterPro" id="IPR036397">
    <property type="entry name" value="RNaseH_sf"/>
</dbReference>
<name>A0A6A6EDK8_9PEZI</name>
<proteinExistence type="predicted"/>
<reference evidence="2" key="1">
    <citation type="journal article" date="2020" name="Stud. Mycol.">
        <title>101 Dothideomycetes genomes: a test case for predicting lifestyles and emergence of pathogens.</title>
        <authorList>
            <person name="Haridas S."/>
            <person name="Albert R."/>
            <person name="Binder M."/>
            <person name="Bloem J."/>
            <person name="Labutti K."/>
            <person name="Salamov A."/>
            <person name="Andreopoulos B."/>
            <person name="Baker S."/>
            <person name="Barry K."/>
            <person name="Bills G."/>
            <person name="Bluhm B."/>
            <person name="Cannon C."/>
            <person name="Castanera R."/>
            <person name="Culley D."/>
            <person name="Daum C."/>
            <person name="Ezra D."/>
            <person name="Gonzalez J."/>
            <person name="Henrissat B."/>
            <person name="Kuo A."/>
            <person name="Liang C."/>
            <person name="Lipzen A."/>
            <person name="Lutzoni F."/>
            <person name="Magnuson J."/>
            <person name="Mondo S."/>
            <person name="Nolan M."/>
            <person name="Ohm R."/>
            <person name="Pangilinan J."/>
            <person name="Park H.-J."/>
            <person name="Ramirez L."/>
            <person name="Alfaro M."/>
            <person name="Sun H."/>
            <person name="Tritt A."/>
            <person name="Yoshinaga Y."/>
            <person name="Zwiers L.-H."/>
            <person name="Turgeon B."/>
            <person name="Goodwin S."/>
            <person name="Spatafora J."/>
            <person name="Crous P."/>
            <person name="Grigoriev I."/>
        </authorList>
    </citation>
    <scope>NUCLEOTIDE SEQUENCE</scope>
    <source>
        <strain evidence="2">CBS 207.26</strain>
    </source>
</reference>
<evidence type="ECO:0000313" key="3">
    <source>
        <dbReference type="Proteomes" id="UP000800200"/>
    </source>
</evidence>
<keyword evidence="3" id="KW-1185">Reference proteome</keyword>
<sequence>MPHVHQIDLPTRAAIVTLRCEGYGWTEISEKLANCSPDGVRLFSNRTVERAQLDPTNLSLPLLLEHLEDSTDRRHPERFPEGSAVQEALERTATQDAEHEDMPWRRVIHIVEDQEHARIPYSTGFNVLKESEIVKRVPPQKLELDEAHRQYRVVFCEWALGKLQIGAIFIFSDEMSVENDHHRKRQKVSMKKGDNAFKHSRPPANTFHQVMFWGAICEGFGPGSFHIWEPETEDERRALEQTMKDNNERHAGVQTMQRELARVPSTYEHGVLREIDANNQRLNRTDPLPSGRRRAKRRPNWEFKYEKETRGERSKGGIDWIRYQETILYPKLYPWAKEIHEATGRPVYIIKDNAPSHIKAKRLAVEERQKYLGVYVVDWPALSPDLNKIERIWEPLKDDVKALRVTAHVNSLAREAIKEKLRTCWNSLDQALVDRECRDFKKKLHQCIRSRGNNDFYG</sequence>